<dbReference type="Gene3D" id="3.30.1130.10">
    <property type="match status" value="2"/>
</dbReference>
<evidence type="ECO:0000256" key="7">
    <source>
        <dbReference type="SAM" id="MobiDB-lite"/>
    </source>
</evidence>
<gene>
    <name evidence="9" type="ORF">APUTEX25_002284</name>
</gene>
<proteinExistence type="inferred from homology"/>
<evidence type="ECO:0000256" key="6">
    <source>
        <dbReference type="ARBA" id="ARBA00030854"/>
    </source>
</evidence>
<organism evidence="9 10">
    <name type="scientific">Auxenochlorella protothecoides</name>
    <name type="common">Green microalga</name>
    <name type="synonym">Chlorella protothecoides</name>
    <dbReference type="NCBI Taxonomy" id="3075"/>
    <lineage>
        <taxon>Eukaryota</taxon>
        <taxon>Viridiplantae</taxon>
        <taxon>Chlorophyta</taxon>
        <taxon>core chlorophytes</taxon>
        <taxon>Trebouxiophyceae</taxon>
        <taxon>Chlorellales</taxon>
        <taxon>Chlorellaceae</taxon>
        <taxon>Auxenochlorella</taxon>
    </lineage>
</organism>
<feature type="compositionally biased region" description="Basic and acidic residues" evidence="7">
    <location>
        <begin position="286"/>
        <end position="296"/>
    </location>
</feature>
<accession>A0A3M7L668</accession>
<protein>
    <recommendedName>
        <fullName evidence="4">GTP cyclohydrolase 1</fullName>
        <ecNumber evidence="3">3.5.4.16</ecNumber>
    </recommendedName>
    <alternativeName>
        <fullName evidence="6">GTP cyclohydrolase I</fullName>
    </alternativeName>
</protein>
<keyword evidence="5" id="KW-0378">Hydrolase</keyword>
<dbReference type="InterPro" id="IPR043134">
    <property type="entry name" value="GTP-CH-I_N"/>
</dbReference>
<dbReference type="GO" id="GO:0006729">
    <property type="term" value="P:tetrahydrobiopterin biosynthetic process"/>
    <property type="evidence" value="ECO:0007669"/>
    <property type="project" value="TreeGrafter"/>
</dbReference>
<dbReference type="AlphaFoldDB" id="A0A3M7L668"/>
<dbReference type="GO" id="GO:0003934">
    <property type="term" value="F:GTP cyclohydrolase I activity"/>
    <property type="evidence" value="ECO:0007669"/>
    <property type="project" value="UniProtKB-EC"/>
</dbReference>
<dbReference type="PROSITE" id="PS00860">
    <property type="entry name" value="GTP_CYCLOHYDROL_1_2"/>
    <property type="match status" value="1"/>
</dbReference>
<name>A0A3M7L668_AUXPR</name>
<dbReference type="GO" id="GO:0005525">
    <property type="term" value="F:GTP binding"/>
    <property type="evidence" value="ECO:0007669"/>
    <property type="project" value="TreeGrafter"/>
</dbReference>
<dbReference type="SUPFAM" id="SSF55620">
    <property type="entry name" value="Tetrahydrobiopterin biosynthesis enzymes-like"/>
    <property type="match status" value="2"/>
</dbReference>
<evidence type="ECO:0000313" key="9">
    <source>
        <dbReference type="EMBL" id="RMZ57052.1"/>
    </source>
</evidence>
<dbReference type="GO" id="GO:0008270">
    <property type="term" value="F:zinc ion binding"/>
    <property type="evidence" value="ECO:0007669"/>
    <property type="project" value="TreeGrafter"/>
</dbReference>
<dbReference type="InterPro" id="IPR001474">
    <property type="entry name" value="GTP_CycHdrlase_I"/>
</dbReference>
<evidence type="ECO:0000256" key="2">
    <source>
        <dbReference type="ARBA" id="ARBA00008085"/>
    </source>
</evidence>
<evidence type="ECO:0000256" key="4">
    <source>
        <dbReference type="ARBA" id="ARBA00017272"/>
    </source>
</evidence>
<dbReference type="EC" id="3.5.4.16" evidence="3"/>
<comment type="caution">
    <text evidence="9">The sequence shown here is derived from an EMBL/GenBank/DDBJ whole genome shotgun (WGS) entry which is preliminary data.</text>
</comment>
<reference evidence="10" key="1">
    <citation type="journal article" date="2018" name="Algal Res.">
        <title>Characterization of plant carbon substrate utilization by Auxenochlorella protothecoides.</title>
        <authorList>
            <person name="Vogler B.W."/>
            <person name="Starkenburg S.R."/>
            <person name="Sudasinghe N."/>
            <person name="Schambach J.Y."/>
            <person name="Rollin J.A."/>
            <person name="Pattathil S."/>
            <person name="Barry A.N."/>
        </authorList>
    </citation>
    <scope>NUCLEOTIDE SEQUENCE [LARGE SCALE GENOMIC DNA]</scope>
    <source>
        <strain evidence="10">UTEX 25</strain>
    </source>
</reference>
<dbReference type="EMBL" id="QOKY01000130">
    <property type="protein sequence ID" value="RMZ57052.1"/>
    <property type="molecule type" value="Genomic_DNA"/>
</dbReference>
<feature type="non-terminal residue" evidence="9">
    <location>
        <position position="1"/>
    </location>
</feature>
<dbReference type="Gene3D" id="1.10.286.10">
    <property type="match status" value="1"/>
</dbReference>
<feature type="domain" description="GTP cyclohydrolase I" evidence="8">
    <location>
        <begin position="399"/>
        <end position="447"/>
    </location>
</feature>
<evidence type="ECO:0000259" key="8">
    <source>
        <dbReference type="Pfam" id="PF01227"/>
    </source>
</evidence>
<dbReference type="GO" id="GO:0046654">
    <property type="term" value="P:tetrahydrofolate biosynthetic process"/>
    <property type="evidence" value="ECO:0007669"/>
    <property type="project" value="InterPro"/>
</dbReference>
<dbReference type="UniPathway" id="UPA00848">
    <property type="reaction ID" value="UER00151"/>
</dbReference>
<evidence type="ECO:0000256" key="1">
    <source>
        <dbReference type="ARBA" id="ARBA00005080"/>
    </source>
</evidence>
<dbReference type="InterPro" id="IPR020602">
    <property type="entry name" value="GTP_CycHdrlase_I_dom"/>
</dbReference>
<evidence type="ECO:0000256" key="5">
    <source>
        <dbReference type="ARBA" id="ARBA00022801"/>
    </source>
</evidence>
<comment type="similarity">
    <text evidence="2">Belongs to the GTP cyclohydrolase I family.</text>
</comment>
<evidence type="ECO:0000313" key="10">
    <source>
        <dbReference type="Proteomes" id="UP000279271"/>
    </source>
</evidence>
<dbReference type="PANTHER" id="PTHR11109:SF7">
    <property type="entry name" value="GTP CYCLOHYDROLASE 1"/>
    <property type="match status" value="1"/>
</dbReference>
<feature type="region of interest" description="Disordered" evidence="7">
    <location>
        <begin position="284"/>
        <end position="317"/>
    </location>
</feature>
<dbReference type="InterPro" id="IPR043133">
    <property type="entry name" value="GTP-CH-I_C/QueF"/>
</dbReference>
<dbReference type="Proteomes" id="UP000279271">
    <property type="component" value="Unassembled WGS sequence"/>
</dbReference>
<feature type="domain" description="GTP cyclohydrolase I" evidence="8">
    <location>
        <begin position="81"/>
        <end position="226"/>
    </location>
</feature>
<evidence type="ECO:0000256" key="3">
    <source>
        <dbReference type="ARBA" id="ARBA00012715"/>
    </source>
</evidence>
<dbReference type="GO" id="GO:0005737">
    <property type="term" value="C:cytoplasm"/>
    <property type="evidence" value="ECO:0007669"/>
    <property type="project" value="TreeGrafter"/>
</dbReference>
<comment type="pathway">
    <text evidence="1">Cofactor biosynthesis; 7,8-dihydroneopterin triphosphate biosynthesis; 7,8-dihydroneopterin triphosphate from GTP: step 1/1.</text>
</comment>
<dbReference type="InterPro" id="IPR018234">
    <property type="entry name" value="GTP_CycHdrlase_I_CS"/>
</dbReference>
<sequence length="463" mass="47536">SPGTMEARSKPGNRDVTTTAITAPLLSFRFKPASGCQPPRPDPGARRAAAPCAMVTTSSAVQAQPPPAAASGEPAVLDRMKGAVTTLLECIGEDPKREGLVDTPKRVAKAWLDMTRGSGQDHTGAFGSALFHEPCLAAASDGLVLVRDITFAALSSSALLPFYGAVHVAYLPRHGTILGLSKLARVTKVLAARLQDQAGFTRSLLAAVVAELAPAGAAVVCVARQLGGIEAESGPRVTCLAAGALRRADRLIELEAVLDLAPGSLDLGAEGAAGLDTELLIGSGPDHVDVSRERRPPSALNPEPESLDDSAGRAPPATRARMEAAVRVLVEGVAEAHGAKVDARALVASRRYVAWLLRATAGYGAALPRGAPGALMASLALPAPTRAAPHSALHLSCHAFSSECEHHLLPFHGTVGFAVLGAAPDAGALRAAVAAYSRRLQVQERLTLAGGERREPGGAGALC</sequence>
<dbReference type="Pfam" id="PF01227">
    <property type="entry name" value="GTP_cyclohydroI"/>
    <property type="match status" value="2"/>
</dbReference>
<dbReference type="PANTHER" id="PTHR11109">
    <property type="entry name" value="GTP CYCLOHYDROLASE I"/>
    <property type="match status" value="1"/>
</dbReference>